<gene>
    <name evidence="7" type="ORF">HMPREF9465_00089</name>
    <name evidence="6" type="ORF">HMPREF9465_00409</name>
    <name evidence="5" type="ORF">HMPREF9465_01825</name>
    <name evidence="4" type="ORF">HMPREF9465_02173</name>
</gene>
<dbReference type="NCBIfam" id="NF033542">
    <property type="entry name" value="transpos_IS110"/>
    <property type="match status" value="1"/>
</dbReference>
<evidence type="ECO:0000313" key="8">
    <source>
        <dbReference type="Proteomes" id="UP000005835"/>
    </source>
</evidence>
<dbReference type="RefSeq" id="WP_005433045.1">
    <property type="nucleotide sequence ID" value="NZ_JH815513.1"/>
</dbReference>
<dbReference type="EMBL" id="ADMG01000015">
    <property type="protein sequence ID" value="EKB31954.1"/>
    <property type="molecule type" value="Genomic_DNA"/>
</dbReference>
<dbReference type="EMBL" id="ADMG01000049">
    <property type="protein sequence ID" value="EKB30238.1"/>
    <property type="molecule type" value="Genomic_DNA"/>
</dbReference>
<proteinExistence type="predicted"/>
<evidence type="ECO:0000313" key="5">
    <source>
        <dbReference type="EMBL" id="EKB30579.1"/>
    </source>
</evidence>
<dbReference type="EMBL" id="ADMG01000038">
    <property type="protein sequence ID" value="EKB30579.1"/>
    <property type="molecule type" value="Genomic_DNA"/>
</dbReference>
<dbReference type="HOGENOM" id="CLU_036902_11_0_4"/>
<sequence length="438" mass="49329">MRAKCNDDLSTVNFSTIGLDVHKNRLVACAVHVQHDAKGREVHEKEYFESTGTYSGRQRLTEWCSSQNADLILMESTGIFWKAPFRDLEKADLHPVLINPRIFNRGSDKRKTDKSDATWLANLARLGLYRASFIPAEPYRSLRLVQSQIKSLVAERQRLKNRLVKVLDDSGFRFTVAFADIGGASSQSLIAGILEDAPREELALMIDPLCKKSIEEILDAVSGELSQINKDIVQSILRLIETHTKEIETLEQTVIRELKKCEKVKQNIRLMTTIPGVSEKSAQLLMSMIGPDFVENFSSPHAFARWLGVCPGNNESAGQIKSGRTPHGQRLIKKVLTECAQAACHTKGSHLAVLFGGWKHKGFCKAVMAVAHKLALLIHWVVVNQKPYIDKEFDYTGVFKQDGQRRPRWIRALRRYGLMTLADVEKEKAARGWIIAKA</sequence>
<feature type="domain" description="Transposase IS116/IS110/IS902 C-terminal" evidence="3">
    <location>
        <begin position="269"/>
        <end position="347"/>
    </location>
</feature>
<dbReference type="AlphaFoldDB" id="K1JQ36"/>
<evidence type="ECO:0000259" key="3">
    <source>
        <dbReference type="Pfam" id="PF02371"/>
    </source>
</evidence>
<evidence type="ECO:0000313" key="7">
    <source>
        <dbReference type="EMBL" id="EKB32321.1"/>
    </source>
</evidence>
<evidence type="ECO:0000256" key="1">
    <source>
        <dbReference type="SAM" id="Coils"/>
    </source>
</evidence>
<organism evidence="7 8">
    <name type="scientific">Sutterella wadsworthensis 2_1_59BFAA</name>
    <dbReference type="NCBI Taxonomy" id="742823"/>
    <lineage>
        <taxon>Bacteria</taxon>
        <taxon>Pseudomonadati</taxon>
        <taxon>Pseudomonadota</taxon>
        <taxon>Betaproteobacteria</taxon>
        <taxon>Burkholderiales</taxon>
        <taxon>Sutterellaceae</taxon>
        <taxon>Sutterella</taxon>
    </lineage>
</organism>
<name>K1JQ36_9BURK</name>
<dbReference type="InterPro" id="IPR003346">
    <property type="entry name" value="Transposase_20"/>
</dbReference>
<dbReference type="Proteomes" id="UP000005835">
    <property type="component" value="Unassembled WGS sequence"/>
</dbReference>
<dbReference type="Pfam" id="PF02371">
    <property type="entry name" value="Transposase_20"/>
    <property type="match status" value="1"/>
</dbReference>
<feature type="domain" description="Transposase IS110-like N-terminal" evidence="2">
    <location>
        <begin position="17"/>
        <end position="169"/>
    </location>
</feature>
<keyword evidence="1" id="KW-0175">Coiled coil</keyword>
<dbReference type="GO" id="GO:0003677">
    <property type="term" value="F:DNA binding"/>
    <property type="evidence" value="ECO:0007669"/>
    <property type="project" value="InterPro"/>
</dbReference>
<dbReference type="Pfam" id="PF01548">
    <property type="entry name" value="DEDD_Tnp_IS110"/>
    <property type="match status" value="1"/>
</dbReference>
<dbReference type="eggNOG" id="COG3547">
    <property type="taxonomic scope" value="Bacteria"/>
</dbReference>
<dbReference type="PANTHER" id="PTHR33055:SF13">
    <property type="entry name" value="TRANSPOSASE"/>
    <property type="match status" value="1"/>
</dbReference>
<reference evidence="7 8" key="1">
    <citation type="submission" date="2012-05" db="EMBL/GenBank/DDBJ databases">
        <title>The Genome Sequence of Sutterella wadsworthensis 2_1_59BFAA.</title>
        <authorList>
            <consortium name="The Broad Institute Genome Sequencing Platform"/>
            <person name="Earl A."/>
            <person name="Ward D."/>
            <person name="Feldgarden M."/>
            <person name="Gevers D."/>
            <person name="Daigneault M."/>
            <person name="Strauss J."/>
            <person name="Allen-Vercoe E."/>
            <person name="Walker B."/>
            <person name="Young S.K."/>
            <person name="Zeng Q."/>
            <person name="Gargeya S."/>
            <person name="Fitzgerald M."/>
            <person name="Haas B."/>
            <person name="Abouelleil A."/>
            <person name="Alvarado L."/>
            <person name="Arachchi H.M."/>
            <person name="Berlin A.M."/>
            <person name="Chapman S.B."/>
            <person name="Goldberg J."/>
            <person name="Griggs A."/>
            <person name="Gujja S."/>
            <person name="Hansen M."/>
            <person name="Howarth C."/>
            <person name="Imamovic A."/>
            <person name="Larimer J."/>
            <person name="McCowen C."/>
            <person name="Montmayeur A."/>
            <person name="Murphy C."/>
            <person name="Neiman D."/>
            <person name="Pearson M."/>
            <person name="Priest M."/>
            <person name="Roberts A."/>
            <person name="Saif S."/>
            <person name="Shea T."/>
            <person name="Sisk P."/>
            <person name="Sykes S."/>
            <person name="Wortman J."/>
            <person name="Nusbaum C."/>
            <person name="Birren B."/>
        </authorList>
    </citation>
    <scope>NUCLEOTIDE SEQUENCE [LARGE SCALE GENOMIC DNA]</scope>
    <source>
        <strain evidence="7 8">2_1_59BFAA</strain>
    </source>
</reference>
<protein>
    <submittedName>
        <fullName evidence="7">Uncharacterized protein</fullName>
    </submittedName>
</protein>
<feature type="coiled-coil region" evidence="1">
    <location>
        <begin position="142"/>
        <end position="169"/>
    </location>
</feature>
<comment type="caution">
    <text evidence="7">The sequence shown here is derived from an EMBL/GenBank/DDBJ whole genome shotgun (WGS) entry which is preliminary data.</text>
</comment>
<evidence type="ECO:0000313" key="4">
    <source>
        <dbReference type="EMBL" id="EKB30238.1"/>
    </source>
</evidence>
<dbReference type="PATRIC" id="fig|742823.3.peg.1822"/>
<evidence type="ECO:0000259" key="2">
    <source>
        <dbReference type="Pfam" id="PF01548"/>
    </source>
</evidence>
<accession>K1JQ36</accession>
<dbReference type="EMBL" id="ADMG01000004">
    <property type="protein sequence ID" value="EKB32321.1"/>
    <property type="molecule type" value="Genomic_DNA"/>
</dbReference>
<feature type="coiled-coil region" evidence="1">
    <location>
        <begin position="233"/>
        <end position="267"/>
    </location>
</feature>
<dbReference type="GO" id="GO:0006313">
    <property type="term" value="P:DNA transposition"/>
    <property type="evidence" value="ECO:0007669"/>
    <property type="project" value="InterPro"/>
</dbReference>
<dbReference type="PANTHER" id="PTHR33055">
    <property type="entry name" value="TRANSPOSASE FOR INSERTION SEQUENCE ELEMENT IS1111A"/>
    <property type="match status" value="1"/>
</dbReference>
<dbReference type="GO" id="GO:0004803">
    <property type="term" value="F:transposase activity"/>
    <property type="evidence" value="ECO:0007669"/>
    <property type="project" value="InterPro"/>
</dbReference>
<dbReference type="InterPro" id="IPR047650">
    <property type="entry name" value="Transpos_IS110"/>
</dbReference>
<keyword evidence="8" id="KW-1185">Reference proteome</keyword>
<dbReference type="STRING" id="742823.HMPREF9465_00089"/>
<evidence type="ECO:0000313" key="6">
    <source>
        <dbReference type="EMBL" id="EKB31954.1"/>
    </source>
</evidence>
<dbReference type="OrthoDB" id="9815354at2"/>
<dbReference type="InterPro" id="IPR002525">
    <property type="entry name" value="Transp_IS110-like_N"/>
</dbReference>